<gene>
    <name evidence="5" type="ORF">HELGO_WM8255</name>
</gene>
<dbReference type="PANTHER" id="PTHR46470">
    <property type="entry name" value="N-ACYLNEURAMINATE-9-PHOSPHATASE"/>
    <property type="match status" value="1"/>
</dbReference>
<accession>A0A6S6SUF0</accession>
<dbReference type="InterPro" id="IPR051400">
    <property type="entry name" value="HAD-like_hydrolase"/>
</dbReference>
<dbReference type="InterPro" id="IPR023214">
    <property type="entry name" value="HAD_sf"/>
</dbReference>
<dbReference type="InterPro" id="IPR036412">
    <property type="entry name" value="HAD-like_sf"/>
</dbReference>
<dbReference type="Pfam" id="PF00702">
    <property type="entry name" value="Hydrolase"/>
    <property type="match status" value="1"/>
</dbReference>
<dbReference type="InterPro" id="IPR006439">
    <property type="entry name" value="HAD-SF_hydro_IA"/>
</dbReference>
<dbReference type="NCBIfam" id="TIGR01549">
    <property type="entry name" value="HAD-SF-IA-v1"/>
    <property type="match status" value="1"/>
</dbReference>
<evidence type="ECO:0000313" key="5">
    <source>
        <dbReference type="EMBL" id="CAA6814190.1"/>
    </source>
</evidence>
<protein>
    <submittedName>
        <fullName evidence="5">Hydrolase of the HAD superfamily</fullName>
    </submittedName>
</protein>
<sequence length="225" mass="26318">MKYKALLLDIDNTLYSYDYAHLEAKSRVFLFFKTKFNLQVDVLDEAYSKARASVHIDLIGSGASHNRILYFQKMLEFLELDIFTYTLEIYEIYWSTFLEYMKKFTGVDEVLTKYQNKICLVTDLTAHIQHRKANKLELNKYVKKMVTSEESGHEKPHSYIFILALQKLGLNENEVCMIGDNFKKDIIGASNLGINSIWLNLNNEKQKYNNLVKEVNKFEDILGLI</sequence>
<evidence type="ECO:0000256" key="2">
    <source>
        <dbReference type="ARBA" id="ARBA00022723"/>
    </source>
</evidence>
<keyword evidence="2" id="KW-0479">Metal-binding</keyword>
<dbReference type="SFLD" id="SFLDS00003">
    <property type="entry name" value="Haloacid_Dehalogenase"/>
    <property type="match status" value="1"/>
</dbReference>
<dbReference type="PANTHER" id="PTHR46470:SF2">
    <property type="entry name" value="GLYCERALDEHYDE 3-PHOSPHATE PHOSPHATASE"/>
    <property type="match status" value="1"/>
</dbReference>
<keyword evidence="3 5" id="KW-0378">Hydrolase</keyword>
<dbReference type="AlphaFoldDB" id="A0A6S6SUF0"/>
<keyword evidence="4" id="KW-0460">Magnesium</keyword>
<dbReference type="Gene3D" id="3.40.50.1000">
    <property type="entry name" value="HAD superfamily/HAD-like"/>
    <property type="match status" value="1"/>
</dbReference>
<comment type="cofactor">
    <cofactor evidence="1">
        <name>Mg(2+)</name>
        <dbReference type="ChEBI" id="CHEBI:18420"/>
    </cofactor>
</comment>
<proteinExistence type="predicted"/>
<evidence type="ECO:0000256" key="4">
    <source>
        <dbReference type="ARBA" id="ARBA00022842"/>
    </source>
</evidence>
<dbReference type="GO" id="GO:0016791">
    <property type="term" value="F:phosphatase activity"/>
    <property type="evidence" value="ECO:0007669"/>
    <property type="project" value="TreeGrafter"/>
</dbReference>
<evidence type="ECO:0000256" key="3">
    <source>
        <dbReference type="ARBA" id="ARBA00022801"/>
    </source>
</evidence>
<dbReference type="Gene3D" id="1.10.150.520">
    <property type="match status" value="1"/>
</dbReference>
<dbReference type="GO" id="GO:0046872">
    <property type="term" value="F:metal ion binding"/>
    <property type="evidence" value="ECO:0007669"/>
    <property type="project" value="UniProtKB-KW"/>
</dbReference>
<reference evidence="5" key="1">
    <citation type="submission" date="2020-01" db="EMBL/GenBank/DDBJ databases">
        <authorList>
            <person name="Meier V. D."/>
            <person name="Meier V D."/>
        </authorList>
    </citation>
    <scope>NUCLEOTIDE SEQUENCE</scope>
    <source>
        <strain evidence="5">HLG_WM_MAG_12</strain>
    </source>
</reference>
<organism evidence="5">
    <name type="scientific">uncultured Campylobacterales bacterium</name>
    <dbReference type="NCBI Taxonomy" id="352960"/>
    <lineage>
        <taxon>Bacteria</taxon>
        <taxon>Pseudomonadati</taxon>
        <taxon>Campylobacterota</taxon>
        <taxon>Epsilonproteobacteria</taxon>
        <taxon>Campylobacterales</taxon>
        <taxon>environmental samples</taxon>
    </lineage>
</organism>
<dbReference type="SUPFAM" id="SSF56784">
    <property type="entry name" value="HAD-like"/>
    <property type="match status" value="1"/>
</dbReference>
<name>A0A6S6SUF0_9BACT</name>
<dbReference type="GO" id="GO:0044281">
    <property type="term" value="P:small molecule metabolic process"/>
    <property type="evidence" value="ECO:0007669"/>
    <property type="project" value="UniProtKB-ARBA"/>
</dbReference>
<evidence type="ECO:0000256" key="1">
    <source>
        <dbReference type="ARBA" id="ARBA00001946"/>
    </source>
</evidence>
<dbReference type="SFLD" id="SFLDG01129">
    <property type="entry name" value="C1.5:_HAD__Beta-PGM__Phosphata"/>
    <property type="match status" value="1"/>
</dbReference>
<dbReference type="EMBL" id="CACVAW010000061">
    <property type="protein sequence ID" value="CAA6814190.1"/>
    <property type="molecule type" value="Genomic_DNA"/>
</dbReference>